<accession>A0A0G0ZDZ0</accession>
<dbReference type="Proteomes" id="UP000034320">
    <property type="component" value="Unassembled WGS sequence"/>
</dbReference>
<evidence type="ECO:0000313" key="1">
    <source>
        <dbReference type="EMBL" id="KKS46947.1"/>
    </source>
</evidence>
<organism evidence="1 2">
    <name type="scientific">Candidatus Gottesmanbacteria bacterium GW2011_GWA2_42_18</name>
    <dbReference type="NCBI Taxonomy" id="1618442"/>
    <lineage>
        <taxon>Bacteria</taxon>
        <taxon>Candidatus Gottesmaniibacteriota</taxon>
    </lineage>
</organism>
<sequence>MKSSAASLQSIINFPQLNKINQPKVELPPIKVNGVAKISAQDRDFGIQVNINNKSFRLRYPTGIWNRFPKTHRRILSENIGFSHTFHLPYVFTSLKKMLYNIPVPLSEAFLFKSMSLSLPSTAMMNDYKEEKLTSALLRRLFEVDYIYTNKKTDIPPYNRTSFSDHAIMPFTFGKDSLLTFALSRELGIKTHPIYIMEPEFLFEAAVKKQLAKQFRKEYRVKIYFLKNSLGKLRDPGGWHGWELQLTQYSLMLLPYVYAKKAGFIFFSNEQSCNDSIVDGEGFRCNPVFEQSHSWLLQNSLMTSIVGGNSLSIGSLLEPLYELAIMKILHHRYPEIGKYQSSCDLDALPRSGGRWCEDCSKCGRIYIFLLALGINPKKVGFKYDLLSLKYRKLYGIFSVGNIKDYYGYDASGAGNDEQTYAFYLAYNKGYKGPLMTLFVRKYLKYARKNERNFRKKFFGIHSTKTIPKELKSRVLNIFRHELKNLQ</sequence>
<dbReference type="EMBL" id="LCDD01000011">
    <property type="protein sequence ID" value="KKS46947.1"/>
    <property type="molecule type" value="Genomic_DNA"/>
</dbReference>
<gene>
    <name evidence="1" type="ORF">UV09_C0011G0010</name>
</gene>
<name>A0A0G0ZDZ0_9BACT</name>
<protein>
    <submittedName>
        <fullName evidence="1">Uncharacterized protein</fullName>
    </submittedName>
</protein>
<comment type="caution">
    <text evidence="1">The sequence shown here is derived from an EMBL/GenBank/DDBJ whole genome shotgun (WGS) entry which is preliminary data.</text>
</comment>
<reference evidence="1 2" key="1">
    <citation type="journal article" date="2015" name="Nature">
        <title>rRNA introns, odd ribosomes, and small enigmatic genomes across a large radiation of phyla.</title>
        <authorList>
            <person name="Brown C.T."/>
            <person name="Hug L.A."/>
            <person name="Thomas B.C."/>
            <person name="Sharon I."/>
            <person name="Castelle C.J."/>
            <person name="Singh A."/>
            <person name="Wilkins M.J."/>
            <person name="Williams K.H."/>
            <person name="Banfield J.F."/>
        </authorList>
    </citation>
    <scope>NUCLEOTIDE SEQUENCE [LARGE SCALE GENOMIC DNA]</scope>
</reference>
<dbReference type="AlphaFoldDB" id="A0A0G0ZDZ0"/>
<proteinExistence type="predicted"/>
<evidence type="ECO:0000313" key="2">
    <source>
        <dbReference type="Proteomes" id="UP000034320"/>
    </source>
</evidence>